<dbReference type="InterPro" id="IPR051321">
    <property type="entry name" value="PHA/PHB_synthase"/>
</dbReference>
<dbReference type="SUPFAM" id="SSF53474">
    <property type="entry name" value="alpha/beta-Hydrolases"/>
    <property type="match status" value="1"/>
</dbReference>
<comment type="caution">
    <text evidence="9">The sequence shown here is derived from an EMBL/GenBank/DDBJ whole genome shotgun (WGS) entry which is preliminary data.</text>
</comment>
<dbReference type="PANTHER" id="PTHR36837">
    <property type="entry name" value="POLY(3-HYDROXYALKANOATE) POLYMERASE SUBUNIT PHAC"/>
    <property type="match status" value="1"/>
</dbReference>
<gene>
    <name evidence="9" type="primary">phaC</name>
    <name evidence="9" type="ORF">OOT00_13505</name>
</gene>
<proteinExistence type="predicted"/>
<evidence type="ECO:0000256" key="7">
    <source>
        <dbReference type="SAM" id="Phobius"/>
    </source>
</evidence>
<dbReference type="RefSeq" id="WP_265425916.1">
    <property type="nucleotide sequence ID" value="NZ_JAPFPW010000019.1"/>
</dbReference>
<keyword evidence="10" id="KW-1185">Reference proteome</keyword>
<keyword evidence="3" id="KW-0808">Transferase</keyword>
<evidence type="ECO:0000256" key="5">
    <source>
        <dbReference type="ARBA" id="ARBA00023315"/>
    </source>
</evidence>
<evidence type="ECO:0000313" key="10">
    <source>
        <dbReference type="Proteomes" id="UP001209681"/>
    </source>
</evidence>
<evidence type="ECO:0000256" key="4">
    <source>
        <dbReference type="ARBA" id="ARBA00022752"/>
    </source>
</evidence>
<evidence type="ECO:0000256" key="6">
    <source>
        <dbReference type="ARBA" id="ARBA00033356"/>
    </source>
</evidence>
<keyword evidence="5" id="KW-0012">Acyltransferase</keyword>
<comment type="pathway">
    <text evidence="1">Biopolymer metabolism; poly-(R)-3-hydroxybutanoate biosynthesis.</text>
</comment>
<keyword evidence="7" id="KW-1133">Transmembrane helix</keyword>
<reference evidence="9 10" key="1">
    <citation type="submission" date="2022-11" db="EMBL/GenBank/DDBJ databases">
        <title>Desulfobotulus tamanensis H1 sp. nov. - anaerobic, alkaliphilic, sulphate reducing bacterium isolated from terrestrial mud volcano.</title>
        <authorList>
            <person name="Frolova A."/>
            <person name="Merkel A.Y."/>
            <person name="Slobodkin A.I."/>
        </authorList>
    </citation>
    <scope>NUCLEOTIDE SEQUENCE [LARGE SCALE GENOMIC DNA]</scope>
    <source>
        <strain evidence="9 10">H1</strain>
    </source>
</reference>
<dbReference type="InterPro" id="IPR029058">
    <property type="entry name" value="AB_hydrolase_fold"/>
</dbReference>
<evidence type="ECO:0000313" key="9">
    <source>
        <dbReference type="EMBL" id="MCW7755003.1"/>
    </source>
</evidence>
<keyword evidence="4" id="KW-0583">PHB biosynthesis</keyword>
<accession>A0ABT3NC10</accession>
<name>A0ABT3NC10_9BACT</name>
<evidence type="ECO:0000256" key="2">
    <source>
        <dbReference type="ARBA" id="ARBA00019065"/>
    </source>
</evidence>
<dbReference type="NCBIfam" id="TIGR01836">
    <property type="entry name" value="PHA_synth_III_C"/>
    <property type="match status" value="1"/>
</dbReference>
<evidence type="ECO:0000256" key="3">
    <source>
        <dbReference type="ARBA" id="ARBA00022679"/>
    </source>
</evidence>
<dbReference type="Gene3D" id="3.40.50.1820">
    <property type="entry name" value="alpha/beta hydrolase"/>
    <property type="match status" value="1"/>
</dbReference>
<dbReference type="EMBL" id="JAPFPW010000019">
    <property type="protein sequence ID" value="MCW7755003.1"/>
    <property type="molecule type" value="Genomic_DNA"/>
</dbReference>
<sequence>MDNTIQNYFLQNLSQASRTMGYARESIGVITGRLNTDLAATPFELVHQEGRVRLKHYMPPSGPGLSTPVFIVYALINRETMLDLQPERSVIQNFLSKGIEVYLLEWGYPEAKDQYLTIDDHVNGYMDRMINFICHRHQVSALHLMGVCMGGTFSLIYAALHPEKVKTLITTVTPSRFDHESGLLHVWMKNLDPDAMVQAWGNIPGDVMNLGFLMLNPSRLMMDKYVGFFRNMHRKTFVEDFIRMERWIFDSPDVPGATFHQFIKDCYQENKLIENRMVVGGKTVNLKAVTMPLLNIYGRYDHLVPPEAARNLGESTGSRDTRDICLDTGHIGIYVSGSCQQAFVPAIADWLKKRDRQAKTTKGQTCAAA</sequence>
<protein>
    <recommendedName>
        <fullName evidence="2">Poly(3-hydroxyalkanoate) polymerase subunit PhaC</fullName>
    </recommendedName>
    <alternativeName>
        <fullName evidence="6">PHB synthase subunit PhaC</fullName>
    </alternativeName>
</protein>
<dbReference type="Pfam" id="PF00561">
    <property type="entry name" value="Abhydrolase_1"/>
    <property type="match status" value="1"/>
</dbReference>
<feature type="domain" description="AB hydrolase-1" evidence="8">
    <location>
        <begin position="71"/>
        <end position="332"/>
    </location>
</feature>
<dbReference type="Proteomes" id="UP001209681">
    <property type="component" value="Unassembled WGS sequence"/>
</dbReference>
<evidence type="ECO:0000256" key="1">
    <source>
        <dbReference type="ARBA" id="ARBA00004683"/>
    </source>
</evidence>
<feature type="transmembrane region" description="Helical" evidence="7">
    <location>
        <begin position="141"/>
        <end position="160"/>
    </location>
</feature>
<dbReference type="InterPro" id="IPR010125">
    <property type="entry name" value="PHA_synth_III_C"/>
</dbReference>
<organism evidence="9 10">
    <name type="scientific">Desulfobotulus pelophilus</name>
    <dbReference type="NCBI Taxonomy" id="2823377"/>
    <lineage>
        <taxon>Bacteria</taxon>
        <taxon>Pseudomonadati</taxon>
        <taxon>Thermodesulfobacteriota</taxon>
        <taxon>Desulfobacteria</taxon>
        <taxon>Desulfobacterales</taxon>
        <taxon>Desulfobacteraceae</taxon>
        <taxon>Desulfobotulus</taxon>
    </lineage>
</organism>
<keyword evidence="7" id="KW-0812">Transmembrane</keyword>
<evidence type="ECO:0000259" key="8">
    <source>
        <dbReference type="Pfam" id="PF00561"/>
    </source>
</evidence>
<dbReference type="PANTHER" id="PTHR36837:SF2">
    <property type="entry name" value="POLY(3-HYDROXYALKANOATE) POLYMERASE SUBUNIT PHAC"/>
    <property type="match status" value="1"/>
</dbReference>
<dbReference type="InterPro" id="IPR000073">
    <property type="entry name" value="AB_hydrolase_1"/>
</dbReference>
<keyword evidence="7" id="KW-0472">Membrane</keyword>